<keyword evidence="1" id="KW-0805">Transcription regulation</keyword>
<dbReference type="InterPro" id="IPR028082">
    <property type="entry name" value="Peripla_BP_I"/>
</dbReference>
<dbReference type="Pfam" id="PF13377">
    <property type="entry name" value="Peripla_BP_3"/>
    <property type="match status" value="1"/>
</dbReference>
<evidence type="ECO:0000259" key="4">
    <source>
        <dbReference type="PROSITE" id="PS50932"/>
    </source>
</evidence>
<proteinExistence type="predicted"/>
<reference evidence="5 6" key="1">
    <citation type="submission" date="2024-09" db="EMBL/GenBank/DDBJ databases">
        <authorList>
            <person name="Sun Q."/>
            <person name="Mori K."/>
        </authorList>
    </citation>
    <scope>NUCLEOTIDE SEQUENCE [LARGE SCALE GENOMIC DNA]</scope>
    <source>
        <strain evidence="5 6">ATCC 51285</strain>
    </source>
</reference>
<sequence>MKIPARAKRSAAGKVTLNEVAEKVGVSAITISRALRTPEKVSATLRQRIEEVVEELGYRPNQAARALASARSNTVVVLVPSLANEVFVDTLAGIYDVLHPQGYQVLIGNTRYSSEEEAKLLRAYLAHNPDGILMTGFEHTAEVEAQLAGSGCPVVHMMELDPQRPCVGFSQLDCGRAMTEYLLAQGYRRIGFIAAQLDARTLKRREGYRQVLQEQGCYRAEQEISVADASSVGLGARLAQQLLQQAPQLDALFCCNDDLAQGALFFCQRQGIAVPEQLAIAGFNDLAASAWTVPSITSIATPRYEIGKQSAQLLLQLLVGQGEAQRVRDLGFELVVREST</sequence>
<dbReference type="Proteomes" id="UP001589628">
    <property type="component" value="Unassembled WGS sequence"/>
</dbReference>
<dbReference type="SMART" id="SM00354">
    <property type="entry name" value="HTH_LACI"/>
    <property type="match status" value="1"/>
</dbReference>
<dbReference type="PROSITE" id="PS50932">
    <property type="entry name" value="HTH_LACI_2"/>
    <property type="match status" value="1"/>
</dbReference>
<evidence type="ECO:0000256" key="3">
    <source>
        <dbReference type="ARBA" id="ARBA00023163"/>
    </source>
</evidence>
<gene>
    <name evidence="5" type="ORF">ACFFLH_12010</name>
</gene>
<dbReference type="InterPro" id="IPR046335">
    <property type="entry name" value="LacI/GalR-like_sensor"/>
</dbReference>
<evidence type="ECO:0000313" key="6">
    <source>
        <dbReference type="Proteomes" id="UP001589628"/>
    </source>
</evidence>
<dbReference type="InterPro" id="IPR010982">
    <property type="entry name" value="Lambda_DNA-bd_dom_sf"/>
</dbReference>
<dbReference type="CDD" id="cd01575">
    <property type="entry name" value="PBP1_GntR"/>
    <property type="match status" value="1"/>
</dbReference>
<evidence type="ECO:0000256" key="1">
    <source>
        <dbReference type="ARBA" id="ARBA00023015"/>
    </source>
</evidence>
<comment type="caution">
    <text evidence="5">The sequence shown here is derived from an EMBL/GenBank/DDBJ whole genome shotgun (WGS) entry which is preliminary data.</text>
</comment>
<dbReference type="CDD" id="cd01392">
    <property type="entry name" value="HTH_LacI"/>
    <property type="match status" value="1"/>
</dbReference>
<dbReference type="PANTHER" id="PTHR30146">
    <property type="entry name" value="LACI-RELATED TRANSCRIPTIONAL REPRESSOR"/>
    <property type="match status" value="1"/>
</dbReference>
<dbReference type="PANTHER" id="PTHR30146:SF2">
    <property type="entry name" value="HTH-TYPE TRANSCRIPTIONAL REGULATOR GNTR"/>
    <property type="match status" value="1"/>
</dbReference>
<dbReference type="SUPFAM" id="SSF53822">
    <property type="entry name" value="Periplasmic binding protein-like I"/>
    <property type="match status" value="1"/>
</dbReference>
<evidence type="ECO:0000313" key="5">
    <source>
        <dbReference type="EMBL" id="MFB9887134.1"/>
    </source>
</evidence>
<dbReference type="InterPro" id="IPR000843">
    <property type="entry name" value="HTH_LacI"/>
</dbReference>
<dbReference type="EMBL" id="JBHLZN010000004">
    <property type="protein sequence ID" value="MFB9887134.1"/>
    <property type="molecule type" value="Genomic_DNA"/>
</dbReference>
<evidence type="ECO:0000256" key="2">
    <source>
        <dbReference type="ARBA" id="ARBA00023125"/>
    </source>
</evidence>
<name>A0ABV5ZF21_9GAMM</name>
<dbReference type="RefSeq" id="WP_027314264.1">
    <property type="nucleotide sequence ID" value="NZ_JBHLZN010000004.1"/>
</dbReference>
<dbReference type="PROSITE" id="PS00356">
    <property type="entry name" value="HTH_LACI_1"/>
    <property type="match status" value="1"/>
</dbReference>
<keyword evidence="3" id="KW-0804">Transcription</keyword>
<organism evidence="5 6">
    <name type="scientific">Balneatrix alpica</name>
    <dbReference type="NCBI Taxonomy" id="75684"/>
    <lineage>
        <taxon>Bacteria</taxon>
        <taxon>Pseudomonadati</taxon>
        <taxon>Pseudomonadota</taxon>
        <taxon>Gammaproteobacteria</taxon>
        <taxon>Oceanospirillales</taxon>
        <taxon>Balneatrichaceae</taxon>
        <taxon>Balneatrix</taxon>
    </lineage>
</organism>
<dbReference type="Gene3D" id="1.10.260.40">
    <property type="entry name" value="lambda repressor-like DNA-binding domains"/>
    <property type="match status" value="1"/>
</dbReference>
<feature type="domain" description="HTH lacI-type" evidence="4">
    <location>
        <begin position="15"/>
        <end position="69"/>
    </location>
</feature>
<dbReference type="GO" id="GO:0003677">
    <property type="term" value="F:DNA binding"/>
    <property type="evidence" value="ECO:0007669"/>
    <property type="project" value="UniProtKB-KW"/>
</dbReference>
<dbReference type="Gene3D" id="3.40.50.2300">
    <property type="match status" value="2"/>
</dbReference>
<protein>
    <submittedName>
        <fullName evidence="5">LacI family DNA-binding transcriptional regulator</fullName>
    </submittedName>
</protein>
<keyword evidence="2 5" id="KW-0238">DNA-binding</keyword>
<keyword evidence="6" id="KW-1185">Reference proteome</keyword>
<dbReference type="Pfam" id="PF00356">
    <property type="entry name" value="LacI"/>
    <property type="match status" value="1"/>
</dbReference>
<dbReference type="SUPFAM" id="SSF47413">
    <property type="entry name" value="lambda repressor-like DNA-binding domains"/>
    <property type="match status" value="1"/>
</dbReference>
<accession>A0ABV5ZF21</accession>